<gene>
    <name evidence="1" type="ORF">SAMN06269250_0580</name>
</gene>
<sequence>MVDDPYVQFRYAVDYFCQLPNNSSALSLTRAFQEVRSEMHNLLDSVDDDAVIPLQPAGRLIEYVCQSELASYLLGDESALPRLRRKVRQAEQLLPG</sequence>
<evidence type="ECO:0000313" key="1">
    <source>
        <dbReference type="EMBL" id="SOD78670.1"/>
    </source>
</evidence>
<evidence type="ECO:0000313" key="2">
    <source>
        <dbReference type="Proteomes" id="UP000219452"/>
    </source>
</evidence>
<keyword evidence="2" id="KW-1185">Reference proteome</keyword>
<reference evidence="2" key="1">
    <citation type="submission" date="2017-09" db="EMBL/GenBank/DDBJ databases">
        <authorList>
            <person name="Varghese N."/>
            <person name="Submissions S."/>
        </authorList>
    </citation>
    <scope>NUCLEOTIDE SEQUENCE [LARGE SCALE GENOMIC DNA]</scope>
    <source>
        <strain evidence="2">DSM 29961</strain>
    </source>
</reference>
<dbReference type="Proteomes" id="UP000219452">
    <property type="component" value="Unassembled WGS sequence"/>
</dbReference>
<organism evidence="1 2">
    <name type="scientific">Spirosoma fluviale</name>
    <dbReference type="NCBI Taxonomy" id="1597977"/>
    <lineage>
        <taxon>Bacteria</taxon>
        <taxon>Pseudomonadati</taxon>
        <taxon>Bacteroidota</taxon>
        <taxon>Cytophagia</taxon>
        <taxon>Cytophagales</taxon>
        <taxon>Cytophagaceae</taxon>
        <taxon>Spirosoma</taxon>
    </lineage>
</organism>
<dbReference type="AlphaFoldDB" id="A0A286F643"/>
<name>A0A286F643_9BACT</name>
<accession>A0A286F643</accession>
<protein>
    <submittedName>
        <fullName evidence="1">Uncharacterized protein</fullName>
    </submittedName>
</protein>
<dbReference type="RefSeq" id="WP_097124290.1">
    <property type="nucleotide sequence ID" value="NZ_OCNH01000001.1"/>
</dbReference>
<dbReference type="EMBL" id="OCNH01000001">
    <property type="protein sequence ID" value="SOD78670.1"/>
    <property type="molecule type" value="Genomic_DNA"/>
</dbReference>
<proteinExistence type="predicted"/>